<dbReference type="GO" id="GO:0008373">
    <property type="term" value="F:sialyltransferase activity"/>
    <property type="evidence" value="ECO:0007669"/>
    <property type="project" value="InterPro"/>
</dbReference>
<keyword evidence="9" id="KW-0614">Plasmid</keyword>
<evidence type="ECO:0000256" key="2">
    <source>
        <dbReference type="ARBA" id="ARBA00004308"/>
    </source>
</evidence>
<keyword evidence="7" id="KW-0472">Membrane</keyword>
<evidence type="ECO:0000256" key="1">
    <source>
        <dbReference type="ARBA" id="ARBA00004167"/>
    </source>
</evidence>
<dbReference type="EMBL" id="CP041241">
    <property type="protein sequence ID" value="QLL65659.1"/>
    <property type="molecule type" value="Genomic_DNA"/>
</dbReference>
<evidence type="ECO:0000313" key="10">
    <source>
        <dbReference type="Proteomes" id="UP000510721"/>
    </source>
</evidence>
<keyword evidence="5" id="KW-0812">Transmembrane</keyword>
<evidence type="ECO:0000256" key="8">
    <source>
        <dbReference type="ARBA" id="ARBA00023180"/>
    </source>
</evidence>
<dbReference type="Proteomes" id="UP000510721">
    <property type="component" value="Plasmid pEmeITTGR7c"/>
</dbReference>
<evidence type="ECO:0000256" key="4">
    <source>
        <dbReference type="ARBA" id="ARBA00022679"/>
    </source>
</evidence>
<dbReference type="AlphaFoldDB" id="A0A859R235"/>
<dbReference type="KEGG" id="emx:FKV68_30660"/>
<keyword evidence="10" id="KW-1185">Reference proteome</keyword>
<dbReference type="InterPro" id="IPR038578">
    <property type="entry name" value="GT29-like_sf"/>
</dbReference>
<proteinExistence type="predicted"/>
<accession>A0A859R235</accession>
<dbReference type="Pfam" id="PF00777">
    <property type="entry name" value="Glyco_transf_29"/>
    <property type="match status" value="1"/>
</dbReference>
<evidence type="ECO:0000256" key="5">
    <source>
        <dbReference type="ARBA" id="ARBA00022692"/>
    </source>
</evidence>
<evidence type="ECO:0000256" key="6">
    <source>
        <dbReference type="ARBA" id="ARBA00022989"/>
    </source>
</evidence>
<dbReference type="GO" id="GO:0016020">
    <property type="term" value="C:membrane"/>
    <property type="evidence" value="ECO:0007669"/>
    <property type="project" value="UniProtKB-SubCell"/>
</dbReference>
<name>A0A859R235_9HYPH</name>
<comment type="subcellular location">
    <subcellularLocation>
        <location evidence="2">Endomembrane system</location>
    </subcellularLocation>
    <subcellularLocation>
        <location evidence="1">Membrane</location>
        <topology evidence="1">Single-pass membrane protein</topology>
    </subcellularLocation>
</comment>
<keyword evidence="3" id="KW-0328">Glycosyltransferase</keyword>
<keyword evidence="8" id="KW-0325">Glycoprotein</keyword>
<gene>
    <name evidence="9" type="ORF">FKV68_30660</name>
</gene>
<evidence type="ECO:0000256" key="7">
    <source>
        <dbReference type="ARBA" id="ARBA00023136"/>
    </source>
</evidence>
<evidence type="ECO:0000256" key="3">
    <source>
        <dbReference type="ARBA" id="ARBA00022676"/>
    </source>
</evidence>
<dbReference type="Gene3D" id="3.90.1480.20">
    <property type="entry name" value="Glycosyl transferase family 29"/>
    <property type="match status" value="1"/>
</dbReference>
<evidence type="ECO:0000313" key="9">
    <source>
        <dbReference type="EMBL" id="QLL65659.1"/>
    </source>
</evidence>
<dbReference type="GO" id="GO:0012505">
    <property type="term" value="C:endomembrane system"/>
    <property type="evidence" value="ECO:0007669"/>
    <property type="project" value="UniProtKB-SubCell"/>
</dbReference>
<organism evidence="9 10">
    <name type="scientific">Sinorhizobium mexicanum</name>
    <dbReference type="NCBI Taxonomy" id="375549"/>
    <lineage>
        <taxon>Bacteria</taxon>
        <taxon>Pseudomonadati</taxon>
        <taxon>Pseudomonadota</taxon>
        <taxon>Alphaproteobacteria</taxon>
        <taxon>Hyphomicrobiales</taxon>
        <taxon>Rhizobiaceae</taxon>
        <taxon>Sinorhizobium/Ensifer group</taxon>
        <taxon>Sinorhizobium</taxon>
    </lineage>
</organism>
<dbReference type="InterPro" id="IPR001675">
    <property type="entry name" value="Glyco_trans_29"/>
</dbReference>
<reference evidence="9 10" key="1">
    <citation type="submission" date="2019-06" db="EMBL/GenBank/DDBJ databases">
        <title>Complete genome sequence of Ensifer mexicanus ITTG R7 isolated from nodules of Acacia angustissima (Mill.) Kuntze.</title>
        <authorList>
            <person name="Rincon-Rosales R."/>
            <person name="Rogel M.A."/>
            <person name="Guerrero G."/>
            <person name="Rincon-Molina C.I."/>
            <person name="Lopez-Lopez A."/>
            <person name="Martinez-Romero E."/>
        </authorList>
    </citation>
    <scope>NUCLEOTIDE SEQUENCE [LARGE SCALE GENOMIC DNA]</scope>
    <source>
        <strain evidence="9 10">ITTG R7</strain>
        <plasmid evidence="10">pemeittgr7c</plasmid>
    </source>
</reference>
<sequence>MNGDRSPRCFMKKLAIKSVSHAARWARNLTCRVSWCLNGRPGSAELGFSNSAYASGLYSDAADWLQVALDKFPHDYSLQLRMSRWARYGIVPFEHAKEMLLKIVDNAPPNLARNASIDLLNLCWERAGAAAAVVHLPGTMPWLGSKPAMKLRLAALMHDAGLAEEALELLAEVANEHPRSLRNMGYLELTLAAQKAGFNHLAQARKAAAVAQRLDAGTARLQSLLDTRDVAVVANGRSLKGRSLGSKIDAHRNVMRFNNYATGDVIDLGQRTDIWVRPPFPQYVPWRKFRKQPLLLFTGPNLRHRFSDAVQLLAACPEEYGDIAVVPSSLYAKLFKELEASPSSGILGLALLAEHWGNRVPQTRVFGYSLEDNRENMSIYHHGSVQGDRPSRHNWKAELRLFQNLVETEQQ</sequence>
<keyword evidence="4" id="KW-0808">Transferase</keyword>
<geneLocation type="plasmid" evidence="10">
    <name>pemeittgr7c</name>
</geneLocation>
<keyword evidence="6" id="KW-1133">Transmembrane helix</keyword>
<protein>
    <submittedName>
        <fullName evidence="9">Uncharacterized protein</fullName>
    </submittedName>
</protein>